<protein>
    <submittedName>
        <fullName evidence="3">Diadenosine tetraphosphate hydrolase</fullName>
    </submittedName>
</protein>
<comment type="caution">
    <text evidence="1">Lacks conserved residue(s) required for the propagation of feature annotation.</text>
</comment>
<dbReference type="Proteomes" id="UP000054035">
    <property type="component" value="Unassembled WGS sequence"/>
</dbReference>
<dbReference type="SUPFAM" id="SSF54197">
    <property type="entry name" value="HIT-like"/>
    <property type="match status" value="1"/>
</dbReference>
<keyword evidence="3" id="KW-0378">Hydrolase</keyword>
<dbReference type="RefSeq" id="WP_054319695.1">
    <property type="nucleotide sequence ID" value="NZ_JFAQ01000122.1"/>
</dbReference>
<sequence>MSDTAPGAPAGDFQLDQRLAADSVFVADGPLSQVRLMDDTRFPWLVLVPRMADVSEWIDLNGGQQRLLLAEINQLSQLLRVEPGVSKLNIGALGNIVRQLHVHLVGRHPGDAAWPGPVWGSGNAQRFAAETLQQHVAAWAQRLR</sequence>
<proteinExistence type="predicted"/>
<dbReference type="InterPro" id="IPR036265">
    <property type="entry name" value="HIT-like_sf"/>
</dbReference>
<comment type="caution">
    <text evidence="3">The sequence shown here is derived from an EMBL/GenBank/DDBJ whole genome shotgun (WGS) entry which is preliminary data.</text>
</comment>
<dbReference type="Pfam" id="PF01230">
    <property type="entry name" value="HIT"/>
    <property type="match status" value="1"/>
</dbReference>
<dbReference type="PROSITE" id="PS51084">
    <property type="entry name" value="HIT_2"/>
    <property type="match status" value="1"/>
</dbReference>
<name>A0A0P6VTD6_9XANT</name>
<evidence type="ECO:0000256" key="1">
    <source>
        <dbReference type="PROSITE-ProRule" id="PRU00464"/>
    </source>
</evidence>
<dbReference type="InterPro" id="IPR026026">
    <property type="entry name" value="HIT_Hint"/>
</dbReference>
<feature type="domain" description="HIT" evidence="2">
    <location>
        <begin position="45"/>
        <end position="114"/>
    </location>
</feature>
<dbReference type="OrthoDB" id="9799145at2"/>
<dbReference type="InterPro" id="IPR011146">
    <property type="entry name" value="HIT-like"/>
</dbReference>
<accession>A0A0P6VTD6</accession>
<dbReference type="GO" id="GO:0016787">
    <property type="term" value="F:hydrolase activity"/>
    <property type="evidence" value="ECO:0007669"/>
    <property type="project" value="UniProtKB-KW"/>
</dbReference>
<organism evidence="3 4">
    <name type="scientific">Xanthomonas axonopodis</name>
    <dbReference type="NCBI Taxonomy" id="53413"/>
    <lineage>
        <taxon>Bacteria</taxon>
        <taxon>Pseudomonadati</taxon>
        <taxon>Pseudomonadota</taxon>
        <taxon>Gammaproteobacteria</taxon>
        <taxon>Lysobacterales</taxon>
        <taxon>Lysobacteraceae</taxon>
        <taxon>Xanthomonas</taxon>
    </lineage>
</organism>
<evidence type="ECO:0000313" key="3">
    <source>
        <dbReference type="EMBL" id="KPL48671.1"/>
    </source>
</evidence>
<dbReference type="Gene3D" id="3.30.428.10">
    <property type="entry name" value="HIT-like"/>
    <property type="match status" value="1"/>
</dbReference>
<gene>
    <name evidence="3" type="ORF">XAXN_12190</name>
</gene>
<reference evidence="3 4" key="1">
    <citation type="submission" date="2014-02" db="EMBL/GenBank/DDBJ databases">
        <title>Genome sequence of Xanthomonas axonopodis DSM 3585 (T).</title>
        <authorList>
            <person name="Midha S."/>
            <person name="Patil P.B."/>
        </authorList>
    </citation>
    <scope>NUCLEOTIDE SEQUENCE [LARGE SCALE GENOMIC DNA]</scope>
    <source>
        <strain evidence="3 4">DSM 3585</strain>
    </source>
</reference>
<dbReference type="PATRIC" id="fig|53413.25.peg.535"/>
<dbReference type="PIRSF" id="PIRSF000714">
    <property type="entry name" value="HIT"/>
    <property type="match status" value="1"/>
</dbReference>
<dbReference type="AlphaFoldDB" id="A0A0P6VTD6"/>
<dbReference type="EMBL" id="JFAQ01000122">
    <property type="protein sequence ID" value="KPL48671.1"/>
    <property type="molecule type" value="Genomic_DNA"/>
</dbReference>
<evidence type="ECO:0000259" key="2">
    <source>
        <dbReference type="PROSITE" id="PS51084"/>
    </source>
</evidence>
<evidence type="ECO:0000313" key="4">
    <source>
        <dbReference type="Proteomes" id="UP000054035"/>
    </source>
</evidence>